<accession>A0A7R8VDL9</accession>
<evidence type="ECO:0000313" key="1">
    <source>
        <dbReference type="EMBL" id="CAD7196491.1"/>
    </source>
</evidence>
<dbReference type="InterPro" id="IPR009000">
    <property type="entry name" value="Transl_B-barrel_sf"/>
</dbReference>
<dbReference type="Gene3D" id="3.40.50.10050">
    <property type="entry name" value="Translation initiation factor IF- 2, domain 3"/>
    <property type="match status" value="1"/>
</dbReference>
<organism evidence="1">
    <name type="scientific">Timema douglasi</name>
    <name type="common">Walking stick</name>
    <dbReference type="NCBI Taxonomy" id="61478"/>
    <lineage>
        <taxon>Eukaryota</taxon>
        <taxon>Metazoa</taxon>
        <taxon>Ecdysozoa</taxon>
        <taxon>Arthropoda</taxon>
        <taxon>Hexapoda</taxon>
        <taxon>Insecta</taxon>
        <taxon>Pterygota</taxon>
        <taxon>Neoptera</taxon>
        <taxon>Polyneoptera</taxon>
        <taxon>Phasmatodea</taxon>
        <taxon>Timematodea</taxon>
        <taxon>Timematoidea</taxon>
        <taxon>Timematidae</taxon>
        <taxon>Timema</taxon>
    </lineage>
</organism>
<proteinExistence type="predicted"/>
<dbReference type="SUPFAM" id="SSF50447">
    <property type="entry name" value="Translation proteins"/>
    <property type="match status" value="1"/>
</dbReference>
<name>A0A7R8VDL9_TIMDO</name>
<protein>
    <submittedName>
        <fullName evidence="1">Uncharacterized protein</fullName>
    </submittedName>
</protein>
<reference evidence="1" key="1">
    <citation type="submission" date="2020-11" db="EMBL/GenBank/DDBJ databases">
        <authorList>
            <person name="Tran Van P."/>
        </authorList>
    </citation>
    <scope>NUCLEOTIDE SEQUENCE</scope>
</reference>
<dbReference type="AlphaFoldDB" id="A0A7R8VDL9"/>
<dbReference type="EMBL" id="OA565189">
    <property type="protein sequence ID" value="CAD7196491.1"/>
    <property type="molecule type" value="Genomic_DNA"/>
</dbReference>
<dbReference type="Gene3D" id="2.40.30.10">
    <property type="entry name" value="Translation factors"/>
    <property type="match status" value="1"/>
</dbReference>
<sequence>MDKLCFLPPLCRRFTPFPALSLGNRKCYHPRIAAPPCPGVSRVRPPRSELSTLIALMRSYSEIEDTPGVKERDVDLCHGEPTFLPETCGKRCHHLTGGRVERIDVYTCGLPSGGSLGLVRVDHCVDRGATKWRSPVPFQLEWIVVYTDGLLSGGSLYLFQVEMFAGLEPGSSRVLAACLCRSSRPVYFGPQRYCEGCCARVDPPRKNRVGVAPPCRPRSRGGGAWALVTRPKQGTRGWDFGRKERLENTNTHYFTVNDSTPASVVERGTRLLVGTMRPGPGLPGARPKIQDSKFKIIWWSVTGLVKYSNIRIGPVVKKDVMKASTMLEHEKEDDDDDDEWYLEAVEIAGLPNNWKNTENFFVFNSRDPIVVGVMIEGGIVREGTPICVPSKEPKLSVLALCWADSLGFFLDGPPLFAGSFLSETSSSDRSGLKVARGVNVGLTKYFLKPQQDIWMTTKQTPSALKRASILLMSLMRQASSKYHLARPTHLYLLLPSPFLRATPHYRDESAPFSSAHFRSLSISEDGGDIDNNINGFFGPLWHSCSKLLSNFCTGGMQGVGLVPTTNRANSSWKQESHS</sequence>
<dbReference type="InterPro" id="IPR036925">
    <property type="entry name" value="TIF_IF2_dom3_sf"/>
</dbReference>
<gene>
    <name evidence="1" type="ORF">TDIB3V08_LOCUS2839</name>
</gene>